<evidence type="ECO:0000256" key="3">
    <source>
        <dbReference type="ARBA" id="ARBA00010701"/>
    </source>
</evidence>
<keyword evidence="5" id="KW-0150">Chloroplast</keyword>
<keyword evidence="7" id="KW-0378">Hydrolase</keyword>
<comment type="function">
    <text evidence="11">Phospholipase that releases free fatty acids from phospholipids. Catalyzes the initial step of jasmonate (JA) biosynthesis. Required for the biosynthesis of endogenous JA in seedling, inflorescence and spikelets. Not essential for JA biosynthesis after wounding. Mediates spikelet development and specification of empty-glume identity. Functions in a high temperature-dependent manner to maintain floral developmental robustness under heat stress conditions. Functions by safeguarding the expression of several floral identity genes, such as MADS1, MADS6 and G1.</text>
</comment>
<evidence type="ECO:0000256" key="9">
    <source>
        <dbReference type="ARBA" id="ARBA00022963"/>
    </source>
</evidence>
<comment type="catalytic activity">
    <reaction evidence="1">
        <text>a 1,2-diacyl-sn-glycero-3-phosphocholine + H2O = a 2-acyl-sn-glycero-3-phosphocholine + a fatty acid + H(+)</text>
        <dbReference type="Rhea" id="RHEA:18689"/>
        <dbReference type="ChEBI" id="CHEBI:15377"/>
        <dbReference type="ChEBI" id="CHEBI:15378"/>
        <dbReference type="ChEBI" id="CHEBI:28868"/>
        <dbReference type="ChEBI" id="CHEBI:57643"/>
        <dbReference type="ChEBI" id="CHEBI:57875"/>
        <dbReference type="EC" id="3.1.1.32"/>
    </reaction>
</comment>
<dbReference type="EC" id="3.1.1.32" evidence="4"/>
<feature type="region of interest" description="Disordered" evidence="14">
    <location>
        <begin position="242"/>
        <end position="279"/>
    </location>
</feature>
<comment type="subcellular location">
    <subcellularLocation>
        <location evidence="2">Plastid</location>
        <location evidence="2">Chloroplast</location>
    </subcellularLocation>
</comment>
<evidence type="ECO:0000256" key="4">
    <source>
        <dbReference type="ARBA" id="ARBA00013179"/>
    </source>
</evidence>
<feature type="domain" description="Fungal lipase-type" evidence="15">
    <location>
        <begin position="406"/>
        <end position="562"/>
    </location>
</feature>
<dbReference type="GO" id="GO:0008970">
    <property type="term" value="F:phospholipase A1 activity"/>
    <property type="evidence" value="ECO:0000318"/>
    <property type="project" value="GO_Central"/>
</dbReference>
<evidence type="ECO:0000256" key="6">
    <source>
        <dbReference type="ARBA" id="ARBA00022640"/>
    </source>
</evidence>
<evidence type="ECO:0000313" key="17">
    <source>
        <dbReference type="EnsemblPlants" id="Ma10_p03940.1"/>
    </source>
</evidence>
<reference evidence="17" key="2">
    <citation type="submission" date="2021-05" db="UniProtKB">
        <authorList>
            <consortium name="EnsemblPlants"/>
        </authorList>
    </citation>
    <scope>IDENTIFICATION</scope>
    <source>
        <strain evidence="17">subsp. malaccensis</strain>
    </source>
</reference>
<evidence type="ECO:0000259" key="15">
    <source>
        <dbReference type="Pfam" id="PF01764"/>
    </source>
</evidence>
<dbReference type="FunFam" id="3.40.50.1820:FF:000106">
    <property type="entry name" value="Galactolipase DONGLE, chloroplastic"/>
    <property type="match status" value="1"/>
</dbReference>
<dbReference type="Pfam" id="PF01764">
    <property type="entry name" value="Lipase_3"/>
    <property type="match status" value="1"/>
</dbReference>
<dbReference type="Gramene" id="Ma10_t03940.1">
    <property type="protein sequence ID" value="Ma10_p03940.1"/>
    <property type="gene ID" value="Ma10_g03940"/>
</dbReference>
<evidence type="ECO:0000256" key="10">
    <source>
        <dbReference type="ARBA" id="ARBA00023098"/>
    </source>
</evidence>
<evidence type="ECO:0000256" key="2">
    <source>
        <dbReference type="ARBA" id="ARBA00004229"/>
    </source>
</evidence>
<keyword evidence="6" id="KW-0934">Plastid</keyword>
<evidence type="ECO:0000256" key="1">
    <source>
        <dbReference type="ARBA" id="ARBA00000111"/>
    </source>
</evidence>
<comment type="similarity">
    <text evidence="3">Belongs to the AB hydrolase superfamily. Lipase family.</text>
</comment>
<keyword evidence="18" id="KW-1185">Reference proteome</keyword>
<evidence type="ECO:0000256" key="13">
    <source>
        <dbReference type="ARBA" id="ARBA00081407"/>
    </source>
</evidence>
<keyword evidence="9" id="KW-0442">Lipid degradation</keyword>
<dbReference type="EnsemblPlants" id="Ma10_t03940.1">
    <property type="protein sequence ID" value="Ma10_p03940.1"/>
    <property type="gene ID" value="Ma10_g03940"/>
</dbReference>
<evidence type="ECO:0000256" key="12">
    <source>
        <dbReference type="ARBA" id="ARBA00069000"/>
    </source>
</evidence>
<dbReference type="PANTHER" id="PTHR31403">
    <property type="entry name" value="PHOSPHOLIPASE A1-IBETA2, CHLOROPLASTIC"/>
    <property type="match status" value="1"/>
</dbReference>
<name>A0A804KSD3_MUSAM</name>
<dbReference type="GO" id="GO:0009507">
    <property type="term" value="C:chloroplast"/>
    <property type="evidence" value="ECO:0000318"/>
    <property type="project" value="GO_Central"/>
</dbReference>
<gene>
    <name evidence="16" type="ORF">GSMUA_309660.1</name>
</gene>
<dbReference type="GO" id="GO:0016042">
    <property type="term" value="P:lipid catabolic process"/>
    <property type="evidence" value="ECO:0007669"/>
    <property type="project" value="UniProtKB-KW"/>
</dbReference>
<dbReference type="EMBL" id="HG996476">
    <property type="protein sequence ID" value="CAG1852740.1"/>
    <property type="molecule type" value="Genomic_DNA"/>
</dbReference>
<dbReference type="Gene3D" id="3.40.50.1820">
    <property type="entry name" value="alpha/beta hydrolase"/>
    <property type="match status" value="1"/>
</dbReference>
<dbReference type="SUPFAM" id="SSF53474">
    <property type="entry name" value="alpha/beta-Hydrolases"/>
    <property type="match status" value="1"/>
</dbReference>
<dbReference type="InterPro" id="IPR029058">
    <property type="entry name" value="AB_hydrolase_fold"/>
</dbReference>
<keyword evidence="10" id="KW-0443">Lipid metabolism</keyword>
<keyword evidence="8" id="KW-0809">Transit peptide</keyword>
<dbReference type="InParanoid" id="A0A804KSD3"/>
<dbReference type="CDD" id="cd00519">
    <property type="entry name" value="Lipase_3"/>
    <property type="match status" value="1"/>
</dbReference>
<sequence length="665" mass="73901">MEAQDLTKLAWKLTRGMSTLEARLTFSGLAIFQAPKTISSQYYNKASFTNLCKTQLRPWPIIAHQIVSDNRGLQDFRGSHPCRGVHVEDGVVEDQDLRPWSTDPTAVFVPDTIGRPEVDPFAARNKVTSDEGKWGSEMSAFIRRLGGLSFSRESTSQLAMACSNPCVAGQCLSWIYTPAAQSVATLASASRNAGDEERLGEQITNGGVVGSPTDPLTKRKTLPFVPVCTALMASSTVSMPKQHLALRNPRPCRPRPGMSVAAPRRTPSAAPVLRSRPDRAREATSRLASVWRKIQGADDWNDLVQPLSPLLREEIVRYGEFVMACYKAFDLDPASQRYLSCKYGKRRMLEEVGLESSGYEITKYIYATPDISIPMQHGTCCGRWIGYVAVSSDEEVRRLGRRDVLVTFRGTVTSTEWIANFMSSLRPANLDPHDPRIDVKVESGFLSLYTSDDSTCRFGQGSCREQLLGEVSRLINKYQDEEMSITLAGHSMGSALALLSGYDLAELGVNRFQRQREIPITVYSFGGPRVGNTGFKERCEELGVKVLRVVNVHDPVTKLPGLFMNEHFRALGETYQLPWSCSCYAHVGVELALDFFKMQNPACVHDLGTYIGLLKCPKMVQVHKEGMVDLLAKAKMTFRKHKLQGWPWQDAAMQVGNLVQTLGLI</sequence>
<evidence type="ECO:0000313" key="18">
    <source>
        <dbReference type="Proteomes" id="UP000012960"/>
    </source>
</evidence>
<dbReference type="Proteomes" id="UP000012960">
    <property type="component" value="Unplaced"/>
</dbReference>
<dbReference type="FunCoup" id="A0A804KSD3">
    <property type="interactions" value="47"/>
</dbReference>
<reference evidence="16" key="1">
    <citation type="submission" date="2021-03" db="EMBL/GenBank/DDBJ databases">
        <authorList>
            <consortium name="Genoscope - CEA"/>
            <person name="William W."/>
        </authorList>
    </citation>
    <scope>NUCLEOTIDE SEQUENCE</scope>
    <source>
        <strain evidence="16">Doubled-haploid Pahang</strain>
    </source>
</reference>
<organism evidence="17 18">
    <name type="scientific">Musa acuminata subsp. malaccensis</name>
    <name type="common">Wild banana</name>
    <name type="synonym">Musa malaccensis</name>
    <dbReference type="NCBI Taxonomy" id="214687"/>
    <lineage>
        <taxon>Eukaryota</taxon>
        <taxon>Viridiplantae</taxon>
        <taxon>Streptophyta</taxon>
        <taxon>Embryophyta</taxon>
        <taxon>Tracheophyta</taxon>
        <taxon>Spermatophyta</taxon>
        <taxon>Magnoliopsida</taxon>
        <taxon>Liliopsida</taxon>
        <taxon>Zingiberales</taxon>
        <taxon>Musaceae</taxon>
        <taxon>Musa</taxon>
    </lineage>
</organism>
<protein>
    <recommendedName>
        <fullName evidence="12">Phospholipase A1 EG1, chloroplastic/mitochondrial</fullName>
        <ecNumber evidence="4">3.1.1.32</ecNumber>
    </recommendedName>
    <alternativeName>
        <fullName evidence="13">Protein EXTRA GLUME 1</fullName>
    </alternativeName>
</protein>
<evidence type="ECO:0000256" key="7">
    <source>
        <dbReference type="ARBA" id="ARBA00022801"/>
    </source>
</evidence>
<proteinExistence type="inferred from homology"/>
<evidence type="ECO:0000256" key="14">
    <source>
        <dbReference type="SAM" id="MobiDB-lite"/>
    </source>
</evidence>
<accession>A0A804KSD3</accession>
<evidence type="ECO:0000256" key="11">
    <source>
        <dbReference type="ARBA" id="ARBA00056056"/>
    </source>
</evidence>
<evidence type="ECO:0000256" key="8">
    <source>
        <dbReference type="ARBA" id="ARBA00022946"/>
    </source>
</evidence>
<dbReference type="PANTHER" id="PTHR31403:SF58">
    <property type="entry name" value="PHOSPHOLIPASE A1 EG1, CHLOROPLASTIC_MITOCHONDRIAL"/>
    <property type="match status" value="1"/>
</dbReference>
<dbReference type="InterPro" id="IPR002921">
    <property type="entry name" value="Fungal_lipase-type"/>
</dbReference>
<evidence type="ECO:0000313" key="16">
    <source>
        <dbReference type="EMBL" id="CAG1852740.1"/>
    </source>
</evidence>
<dbReference type="AlphaFoldDB" id="A0A804KSD3"/>
<evidence type="ECO:0000256" key="5">
    <source>
        <dbReference type="ARBA" id="ARBA00022528"/>
    </source>
</evidence>